<sequence>MTTVLKTVSVMCQLALILLVSLAGDGIARILHLPLPGSVVGMILLFALLHFGIVKVSQIREVAQFLLKHMAFLFVPLAVGFINYWPLFYHDGLVLFSSLILSFLAAFLVFRVTAFLKERGE</sequence>
<dbReference type="eggNOG" id="COG1380">
    <property type="taxonomic scope" value="Bacteria"/>
</dbReference>
<dbReference type="PANTHER" id="PTHR33931:SF2">
    <property type="entry name" value="HOLIN-LIKE PROTEIN CIDA"/>
    <property type="match status" value="1"/>
</dbReference>
<name>F7NG99_9FIRM</name>
<evidence type="ECO:0000313" key="8">
    <source>
        <dbReference type="Proteomes" id="UP000003240"/>
    </source>
</evidence>
<accession>F7NG99</accession>
<protein>
    <submittedName>
        <fullName evidence="7">Holin-like protein cidA</fullName>
    </submittedName>
</protein>
<evidence type="ECO:0000313" key="7">
    <source>
        <dbReference type="EMBL" id="EGO65017.1"/>
    </source>
</evidence>
<comment type="caution">
    <text evidence="7">The sequence shown here is derived from an EMBL/GenBank/DDBJ whole genome shotgun (WGS) entry which is preliminary data.</text>
</comment>
<keyword evidence="8" id="KW-1185">Reference proteome</keyword>
<dbReference type="PANTHER" id="PTHR33931">
    <property type="entry name" value="HOLIN-LIKE PROTEIN CIDA-RELATED"/>
    <property type="match status" value="1"/>
</dbReference>
<gene>
    <name evidence="7" type="ORF">ALO_05428</name>
</gene>
<dbReference type="Proteomes" id="UP000003240">
    <property type="component" value="Unassembled WGS sequence"/>
</dbReference>
<dbReference type="Pfam" id="PF03788">
    <property type="entry name" value="LrgA"/>
    <property type="match status" value="1"/>
</dbReference>
<evidence type="ECO:0000256" key="5">
    <source>
        <dbReference type="ARBA" id="ARBA00023136"/>
    </source>
</evidence>
<comment type="subcellular location">
    <subcellularLocation>
        <location evidence="1">Cell membrane</location>
        <topology evidence="1">Multi-pass membrane protein</topology>
    </subcellularLocation>
</comment>
<evidence type="ECO:0000256" key="4">
    <source>
        <dbReference type="ARBA" id="ARBA00022989"/>
    </source>
</evidence>
<organism evidence="7 8">
    <name type="scientific">Acetonema longum DSM 6540</name>
    <dbReference type="NCBI Taxonomy" id="1009370"/>
    <lineage>
        <taxon>Bacteria</taxon>
        <taxon>Bacillati</taxon>
        <taxon>Bacillota</taxon>
        <taxon>Negativicutes</taxon>
        <taxon>Acetonemataceae</taxon>
        <taxon>Acetonema</taxon>
    </lineage>
</organism>
<proteinExistence type="predicted"/>
<feature type="transmembrane region" description="Helical" evidence="6">
    <location>
        <begin position="33"/>
        <end position="53"/>
    </location>
</feature>
<dbReference type="RefSeq" id="WP_004093576.1">
    <property type="nucleotide sequence ID" value="NZ_AFGF01000040.1"/>
</dbReference>
<feature type="transmembrane region" description="Helical" evidence="6">
    <location>
        <begin position="65"/>
        <end position="87"/>
    </location>
</feature>
<evidence type="ECO:0000256" key="2">
    <source>
        <dbReference type="ARBA" id="ARBA00022475"/>
    </source>
</evidence>
<evidence type="ECO:0000256" key="1">
    <source>
        <dbReference type="ARBA" id="ARBA00004651"/>
    </source>
</evidence>
<dbReference type="STRING" id="1009370.ALO_05428"/>
<keyword evidence="3 6" id="KW-0812">Transmembrane</keyword>
<dbReference type="AlphaFoldDB" id="F7NG99"/>
<evidence type="ECO:0000256" key="6">
    <source>
        <dbReference type="SAM" id="Phobius"/>
    </source>
</evidence>
<dbReference type="GO" id="GO:0005886">
    <property type="term" value="C:plasma membrane"/>
    <property type="evidence" value="ECO:0007669"/>
    <property type="project" value="UniProtKB-SubCell"/>
</dbReference>
<keyword evidence="4 6" id="KW-1133">Transmembrane helix</keyword>
<dbReference type="InterPro" id="IPR005538">
    <property type="entry name" value="LrgA/CidA"/>
</dbReference>
<keyword evidence="5 6" id="KW-0472">Membrane</keyword>
<evidence type="ECO:0000256" key="3">
    <source>
        <dbReference type="ARBA" id="ARBA00022692"/>
    </source>
</evidence>
<dbReference type="EMBL" id="AFGF01000040">
    <property type="protein sequence ID" value="EGO65017.1"/>
    <property type="molecule type" value="Genomic_DNA"/>
</dbReference>
<reference evidence="7 8" key="1">
    <citation type="journal article" date="2011" name="EMBO J.">
        <title>Structural diversity of bacterial flagellar motors.</title>
        <authorList>
            <person name="Chen S."/>
            <person name="Beeby M."/>
            <person name="Murphy G.E."/>
            <person name="Leadbetter J.R."/>
            <person name="Hendrixson D.R."/>
            <person name="Briegel A."/>
            <person name="Li Z."/>
            <person name="Shi J."/>
            <person name="Tocheva E.I."/>
            <person name="Muller A."/>
            <person name="Dobro M.J."/>
            <person name="Jensen G.J."/>
        </authorList>
    </citation>
    <scope>NUCLEOTIDE SEQUENCE [LARGE SCALE GENOMIC DNA]</scope>
    <source>
        <strain evidence="7 8">DSM 6540</strain>
    </source>
</reference>
<feature type="transmembrane region" description="Helical" evidence="6">
    <location>
        <begin position="93"/>
        <end position="116"/>
    </location>
</feature>
<keyword evidence="2" id="KW-1003">Cell membrane</keyword>